<evidence type="ECO:0000313" key="1">
    <source>
        <dbReference type="EMBL" id="MFA9948906.1"/>
    </source>
</evidence>
<evidence type="ECO:0000313" key="2">
    <source>
        <dbReference type="Proteomes" id="UP001574673"/>
    </source>
</evidence>
<dbReference type="EMBL" id="JBEUWX010000001">
    <property type="protein sequence ID" value="MFA9948906.1"/>
    <property type="molecule type" value="Genomic_DNA"/>
</dbReference>
<proteinExistence type="predicted"/>
<reference evidence="2" key="1">
    <citation type="submission" date="2024-06" db="EMBL/GenBank/DDBJ databases">
        <title>Radixoralia hellwigii gen. nov., sp nov., isolated from a root canal in the human oral cavity.</title>
        <authorList>
            <person name="Bartsch S."/>
            <person name="Wittmer A."/>
            <person name="Schulz A.-K."/>
            <person name="Neumann-Schaal M."/>
            <person name="Wolf J."/>
            <person name="Gronow S."/>
            <person name="Tennert C."/>
            <person name="Haecker G."/>
            <person name="Cieplik F."/>
            <person name="Al-Ahmad A."/>
        </authorList>
    </citation>
    <scope>NUCLEOTIDE SEQUENCE [LARGE SCALE GENOMIC DNA]</scope>
    <source>
        <strain evidence="2">Wk13</strain>
    </source>
</reference>
<name>A0ABV4UB02_9RHOO</name>
<comment type="caution">
    <text evidence="1">The sequence shown here is derived from an EMBL/GenBank/DDBJ whole genome shotgun (WGS) entry which is preliminary data.</text>
</comment>
<accession>A0ABV4UB02</accession>
<organism evidence="1 2">
    <name type="scientific">Dentiradicibacter hellwigii</name>
    <dbReference type="NCBI Taxonomy" id="3149053"/>
    <lineage>
        <taxon>Bacteria</taxon>
        <taxon>Pseudomonadati</taxon>
        <taxon>Pseudomonadota</taxon>
        <taxon>Betaproteobacteria</taxon>
        <taxon>Rhodocyclales</taxon>
        <taxon>Rhodocyclaceae</taxon>
        <taxon>Dentiradicibacter</taxon>
    </lineage>
</organism>
<dbReference type="RefSeq" id="WP_418890075.1">
    <property type="nucleotide sequence ID" value="NZ_JBEUWX010000001.1"/>
</dbReference>
<gene>
    <name evidence="1" type="ORF">ABCS64_00945</name>
</gene>
<sequence length="59" mass="6418">MATFDLFMKHSLELHLLVALVAAFITYAAVKLVDLTTNAVNALADLIKSRRHGPTVSAH</sequence>
<dbReference type="Proteomes" id="UP001574673">
    <property type="component" value="Unassembled WGS sequence"/>
</dbReference>
<protein>
    <submittedName>
        <fullName evidence="1">Uncharacterized protein</fullName>
    </submittedName>
</protein>
<keyword evidence="2" id="KW-1185">Reference proteome</keyword>